<dbReference type="GO" id="GO:0003824">
    <property type="term" value="F:catalytic activity"/>
    <property type="evidence" value="ECO:0007669"/>
    <property type="project" value="InterPro"/>
</dbReference>
<reference evidence="2" key="1">
    <citation type="journal article" date="2014" name="Front. Microbiol.">
        <title>High frequency of phylogenetically diverse reductive dehalogenase-homologous genes in deep subseafloor sedimentary metagenomes.</title>
        <authorList>
            <person name="Kawai M."/>
            <person name="Futagami T."/>
            <person name="Toyoda A."/>
            <person name="Takaki Y."/>
            <person name="Nishi S."/>
            <person name="Hori S."/>
            <person name="Arai W."/>
            <person name="Tsubouchi T."/>
            <person name="Morono Y."/>
            <person name="Uchiyama I."/>
            <person name="Ito T."/>
            <person name="Fujiyama A."/>
            <person name="Inagaki F."/>
            <person name="Takami H."/>
        </authorList>
    </citation>
    <scope>NUCLEOTIDE SEQUENCE</scope>
    <source>
        <strain evidence="2">Expedition CK06-06</strain>
    </source>
</reference>
<dbReference type="PANTHER" id="PTHR43641:SF2">
    <property type="entry name" value="DEHYDRATASE YBIW-RELATED"/>
    <property type="match status" value="1"/>
</dbReference>
<dbReference type="Pfam" id="PF02901">
    <property type="entry name" value="PFL-like"/>
    <property type="match status" value="1"/>
</dbReference>
<accession>X0SEB3</accession>
<organism evidence="2">
    <name type="scientific">marine sediment metagenome</name>
    <dbReference type="NCBI Taxonomy" id="412755"/>
    <lineage>
        <taxon>unclassified sequences</taxon>
        <taxon>metagenomes</taxon>
        <taxon>ecological metagenomes</taxon>
    </lineage>
</organism>
<dbReference type="SUPFAM" id="SSF51998">
    <property type="entry name" value="PFL-like glycyl radical enzymes"/>
    <property type="match status" value="1"/>
</dbReference>
<feature type="non-terminal residue" evidence="2">
    <location>
        <position position="1"/>
    </location>
</feature>
<evidence type="ECO:0000313" key="2">
    <source>
        <dbReference type="EMBL" id="GAF74237.1"/>
    </source>
</evidence>
<name>X0SEB3_9ZZZZ</name>
<dbReference type="Gene3D" id="3.20.70.20">
    <property type="match status" value="1"/>
</dbReference>
<proteinExistence type="predicted"/>
<dbReference type="PANTHER" id="PTHR43641">
    <property type="entry name" value="FORMATE ACETYLTRANSFERASE 3-RELATED"/>
    <property type="match status" value="1"/>
</dbReference>
<dbReference type="GO" id="GO:0005829">
    <property type="term" value="C:cytosol"/>
    <property type="evidence" value="ECO:0007669"/>
    <property type="project" value="TreeGrafter"/>
</dbReference>
<protein>
    <recommendedName>
        <fullName evidence="1">PFL domain-containing protein</fullName>
    </recommendedName>
</protein>
<dbReference type="InterPro" id="IPR051215">
    <property type="entry name" value="GRE"/>
</dbReference>
<comment type="caution">
    <text evidence="2">The sequence shown here is derived from an EMBL/GenBank/DDBJ whole genome shotgun (WGS) entry which is preliminary data.</text>
</comment>
<gene>
    <name evidence="2" type="ORF">S01H1_03077</name>
</gene>
<feature type="domain" description="PFL" evidence="1">
    <location>
        <begin position="1"/>
        <end position="254"/>
    </location>
</feature>
<dbReference type="EMBL" id="BARS01001622">
    <property type="protein sequence ID" value="GAF74237.1"/>
    <property type="molecule type" value="Genomic_DNA"/>
</dbReference>
<dbReference type="AlphaFoldDB" id="X0SEB3"/>
<feature type="non-terminal residue" evidence="2">
    <location>
        <position position="254"/>
    </location>
</feature>
<sequence length="254" mass="28760">EARRVGLDENSNPGHLQGGFARVVRHGWSGLKEMAEGRLAELDASTRQGERKAVFLRSVIMALEGVQAFTARYADLADEMAEKEDDPRRRLELKEISRICLRLTREPPQTFREALQILWLTHIINNTQGARQLGRFDQYMHPFLERDLKAGRLTMESAQELLDSLWIKFAMVTDVTADNLQNLILGGQTPEGGDATNPLSYMCLDSTDRLGLIDPKVSIRVHRGTPDDFLRRACEIIRKGEYQPGVYNDEAIIP</sequence>
<dbReference type="PROSITE" id="PS51554">
    <property type="entry name" value="PFL"/>
    <property type="match status" value="1"/>
</dbReference>
<dbReference type="InterPro" id="IPR004184">
    <property type="entry name" value="PFL_dom"/>
</dbReference>
<evidence type="ECO:0000259" key="1">
    <source>
        <dbReference type="PROSITE" id="PS51554"/>
    </source>
</evidence>